<dbReference type="InParanoid" id="A0A1Y1UAZ6"/>
<dbReference type="AlphaFoldDB" id="A0A1Y1UAZ6"/>
<organism evidence="2 3">
    <name type="scientific">Kockovaella imperatae</name>
    <dbReference type="NCBI Taxonomy" id="4999"/>
    <lineage>
        <taxon>Eukaryota</taxon>
        <taxon>Fungi</taxon>
        <taxon>Dikarya</taxon>
        <taxon>Basidiomycota</taxon>
        <taxon>Agaricomycotina</taxon>
        <taxon>Tremellomycetes</taxon>
        <taxon>Tremellales</taxon>
        <taxon>Cuniculitremaceae</taxon>
        <taxon>Kockovaella</taxon>
    </lineage>
</organism>
<dbReference type="EMBL" id="NBSH01000011">
    <property type="protein sequence ID" value="ORX35211.1"/>
    <property type="molecule type" value="Genomic_DNA"/>
</dbReference>
<dbReference type="Proteomes" id="UP000193218">
    <property type="component" value="Unassembled WGS sequence"/>
</dbReference>
<dbReference type="STRING" id="4999.A0A1Y1UAZ6"/>
<gene>
    <name evidence="2" type="ORF">BD324DRAFT_81440</name>
</gene>
<feature type="region of interest" description="Disordered" evidence="1">
    <location>
        <begin position="547"/>
        <end position="627"/>
    </location>
</feature>
<sequence>MALEPPNSARIKMEGNKVPRRASLFSSLVEEDRQRRAQSTPRQRGTDKMPRLSSASDRDVNSIVSPFIGKRQRQGLPGHSSPHARRRMVLRPSLLGSPQIREMDLQKKADLLSDIAGDFILRITGGISRPESAKEWRNSWNTLQTLRHSDIFPPNNLLFPMVQNVLYQLPAGEIYSQSHLERAVRLTNLATFCFVIFRPDEASSLLEYMSLENDTASALRIKAAQDAMALHGKVECRNKALLTAWKCFWRVLVSPDRPIDPKVFDLWVDFSTQFCLTYQSPTVHPPSDAIAELPPLPDHLAEMLFHQQSIALYKQEDPDQSLVEDSDPEVLKALDKKYVHERWSEVANARRDEIQDTHWSDLCERYPYSDFAANVAVYVQSQISGSGVGLVHWGSPSSDMTLSPGRLPAILHPIHSPSKLRDSSVSRLEPPSEHPGLFHLDADERTEISEDANSLVPRGDIHRSSSPALGNMVRDLPIDMDLMKEMAMELDADFVASQADQGAESGNDLSVNADGELGIRSSATPRRVVAHSTSIFGKFNFASKQKDAKQVGWEESPMVTSRIGQTLHTHRGTAVTPRQTRQSTDLRTRQQASLTSQTLGSQTRQSHLNPGAGALGLLADGAPYQNRQDSPAEFLAEDVLPGESQFDDAEDGPGGEMDDAGEYLVEDILPVASQTQMTWRTSCRQPVNSKRIHGGFTGMVEIGQRRKLWIEA</sequence>
<feature type="compositionally biased region" description="Basic and acidic residues" evidence="1">
    <location>
        <begin position="44"/>
        <end position="60"/>
    </location>
</feature>
<keyword evidence="3" id="KW-1185">Reference proteome</keyword>
<feature type="region of interest" description="Disordered" evidence="1">
    <location>
        <begin position="67"/>
        <end position="86"/>
    </location>
</feature>
<protein>
    <submittedName>
        <fullName evidence="2">Uncharacterized protein</fullName>
    </submittedName>
</protein>
<feature type="region of interest" description="Disordered" evidence="1">
    <location>
        <begin position="1"/>
        <end position="60"/>
    </location>
</feature>
<feature type="compositionally biased region" description="Polar residues" evidence="1">
    <location>
        <begin position="576"/>
        <end position="608"/>
    </location>
</feature>
<comment type="caution">
    <text evidence="2">The sequence shown here is derived from an EMBL/GenBank/DDBJ whole genome shotgun (WGS) entry which is preliminary data.</text>
</comment>
<feature type="compositionally biased region" description="Polar residues" evidence="1">
    <location>
        <begin position="558"/>
        <end position="567"/>
    </location>
</feature>
<feature type="compositionally biased region" description="Low complexity" evidence="1">
    <location>
        <begin position="611"/>
        <end position="622"/>
    </location>
</feature>
<dbReference type="RefSeq" id="XP_021869401.1">
    <property type="nucleotide sequence ID" value="XM_022019254.1"/>
</dbReference>
<proteinExistence type="predicted"/>
<dbReference type="GeneID" id="33561063"/>
<dbReference type="OrthoDB" id="2576129at2759"/>
<accession>A0A1Y1UAZ6</accession>
<evidence type="ECO:0000313" key="2">
    <source>
        <dbReference type="EMBL" id="ORX35211.1"/>
    </source>
</evidence>
<evidence type="ECO:0000313" key="3">
    <source>
        <dbReference type="Proteomes" id="UP000193218"/>
    </source>
</evidence>
<evidence type="ECO:0000256" key="1">
    <source>
        <dbReference type="SAM" id="MobiDB-lite"/>
    </source>
</evidence>
<name>A0A1Y1UAZ6_9TREE</name>
<reference evidence="2 3" key="1">
    <citation type="submission" date="2017-03" db="EMBL/GenBank/DDBJ databases">
        <title>Widespread Adenine N6-methylation of Active Genes in Fungi.</title>
        <authorList>
            <consortium name="DOE Joint Genome Institute"/>
            <person name="Mondo S.J."/>
            <person name="Dannebaum R.O."/>
            <person name="Kuo R.C."/>
            <person name="Louie K.B."/>
            <person name="Bewick A.J."/>
            <person name="Labutti K."/>
            <person name="Haridas S."/>
            <person name="Kuo A."/>
            <person name="Salamov A."/>
            <person name="Ahrendt S.R."/>
            <person name="Lau R."/>
            <person name="Bowen B.P."/>
            <person name="Lipzen A."/>
            <person name="Sullivan W."/>
            <person name="Andreopoulos W.B."/>
            <person name="Clum A."/>
            <person name="Lindquist E."/>
            <person name="Daum C."/>
            <person name="Northen T.R."/>
            <person name="Ramamoorthy G."/>
            <person name="Schmitz R.J."/>
            <person name="Gryganskyi A."/>
            <person name="Culley D."/>
            <person name="Magnuson J."/>
            <person name="James T.Y."/>
            <person name="O'Malley M.A."/>
            <person name="Stajich J.E."/>
            <person name="Spatafora J.W."/>
            <person name="Visel A."/>
            <person name="Grigoriev I.V."/>
        </authorList>
    </citation>
    <scope>NUCLEOTIDE SEQUENCE [LARGE SCALE GENOMIC DNA]</scope>
    <source>
        <strain evidence="2 3">NRRL Y-17943</strain>
    </source>
</reference>